<evidence type="ECO:0000313" key="1">
    <source>
        <dbReference type="EMBL" id="GMT12974.1"/>
    </source>
</evidence>
<feature type="non-terminal residue" evidence="1">
    <location>
        <position position="1"/>
    </location>
</feature>
<proteinExistence type="predicted"/>
<evidence type="ECO:0008006" key="3">
    <source>
        <dbReference type="Google" id="ProtNLM"/>
    </source>
</evidence>
<dbReference type="Proteomes" id="UP001432322">
    <property type="component" value="Unassembled WGS sequence"/>
</dbReference>
<organism evidence="1 2">
    <name type="scientific">Pristionchus fissidentatus</name>
    <dbReference type="NCBI Taxonomy" id="1538716"/>
    <lineage>
        <taxon>Eukaryota</taxon>
        <taxon>Metazoa</taxon>
        <taxon>Ecdysozoa</taxon>
        <taxon>Nematoda</taxon>
        <taxon>Chromadorea</taxon>
        <taxon>Rhabditida</taxon>
        <taxon>Rhabditina</taxon>
        <taxon>Diplogasteromorpha</taxon>
        <taxon>Diplogasteroidea</taxon>
        <taxon>Neodiplogasteridae</taxon>
        <taxon>Pristionchus</taxon>
    </lineage>
</organism>
<comment type="caution">
    <text evidence="1">The sequence shown here is derived from an EMBL/GenBank/DDBJ whole genome shotgun (WGS) entry which is preliminary data.</text>
</comment>
<evidence type="ECO:0000313" key="2">
    <source>
        <dbReference type="Proteomes" id="UP001432322"/>
    </source>
</evidence>
<sequence length="124" mass="13714">VLPDEKAVNTVFGNLNNIILTDSVGERFAETCSCVGRVGVFTNTDVYSFFQNEQLAKNCFLRPIVMADAETTGFEYLDAAMKKGAPSAFLLARTNYSRAVLKAVNKLRFSVYPTDPASLVRYMP</sequence>
<feature type="non-terminal residue" evidence="1">
    <location>
        <position position="124"/>
    </location>
</feature>
<dbReference type="AlphaFoldDB" id="A0AAV5V339"/>
<name>A0AAV5V339_9BILA</name>
<protein>
    <recommendedName>
        <fullName evidence="3">RCK N-terminal domain-containing protein</fullName>
    </recommendedName>
</protein>
<reference evidence="1" key="1">
    <citation type="submission" date="2023-10" db="EMBL/GenBank/DDBJ databases">
        <title>Genome assembly of Pristionchus species.</title>
        <authorList>
            <person name="Yoshida K."/>
            <person name="Sommer R.J."/>
        </authorList>
    </citation>
    <scope>NUCLEOTIDE SEQUENCE</scope>
    <source>
        <strain evidence="1">RS5133</strain>
    </source>
</reference>
<accession>A0AAV5V339</accession>
<gene>
    <name evidence="1" type="ORF">PFISCL1PPCAC_4271</name>
</gene>
<keyword evidence="2" id="KW-1185">Reference proteome</keyword>
<dbReference type="EMBL" id="BTSY01000002">
    <property type="protein sequence ID" value="GMT12974.1"/>
    <property type="molecule type" value="Genomic_DNA"/>
</dbReference>